<keyword evidence="3" id="KW-1185">Reference proteome</keyword>
<gene>
    <name evidence="2" type="ORF">CUC53_15310</name>
</gene>
<proteinExistence type="predicted"/>
<accession>A0A2H9U1J7</accession>
<comment type="caution">
    <text evidence="2">The sequence shown here is derived from an EMBL/GenBank/DDBJ whole genome shotgun (WGS) entry which is preliminary data.</text>
</comment>
<dbReference type="Proteomes" id="UP000235861">
    <property type="component" value="Unassembled WGS sequence"/>
</dbReference>
<name>A0A2H9U1J7_9GAMM</name>
<dbReference type="EMBL" id="PGGC01000151">
    <property type="protein sequence ID" value="PJG57937.1"/>
    <property type="molecule type" value="Genomic_DNA"/>
</dbReference>
<sequence length="209" mass="23246">MKKSLMVGVVLACGSQGAMAANDWRFVAGVDIWSAQGSGQAYGASASHYDDHYNWNGYLQLEHGLILLPNAKLEVSDFSTSGGAFKNELSAYDLTLYYRLFNNNLFKIDLGVTGRHYDGEQVTFGRRGYSQDSLMAYVGSDVSILNTGLALFGDLRSHDADNYDYRLGASYKFSSMPVKLRAGWREANVDFDNIDQRIDGWFMGGEFTF</sequence>
<dbReference type="NCBIfam" id="TIGR04219">
    <property type="entry name" value="OMP_w_GlyGly"/>
    <property type="match status" value="1"/>
</dbReference>
<feature type="chain" id="PRO_5014117893" description="TIGR04219 family outer membrane beta-barrel protein" evidence="1">
    <location>
        <begin position="21"/>
        <end position="209"/>
    </location>
</feature>
<keyword evidence="1" id="KW-0732">Signal</keyword>
<reference evidence="2 3" key="1">
    <citation type="submission" date="2017-11" db="EMBL/GenBank/DDBJ databases">
        <title>Draft genome sequence of environmental isolate Aeromonas cavernicola sp. nov. MDC 2508.</title>
        <authorList>
            <person name="Colston S.M."/>
            <person name="Navarro A."/>
            <person name="Martinez-Murcia A.J."/>
            <person name="Graf J."/>
        </authorList>
    </citation>
    <scope>NUCLEOTIDE SEQUENCE [LARGE SCALE GENOMIC DNA]</scope>
    <source>
        <strain evidence="2 3">MDC 2508</strain>
    </source>
</reference>
<evidence type="ECO:0000313" key="2">
    <source>
        <dbReference type="EMBL" id="PJG57937.1"/>
    </source>
</evidence>
<dbReference type="InterPro" id="IPR026387">
    <property type="entry name" value="OMP_w_GlyGly"/>
</dbReference>
<dbReference type="RefSeq" id="WP_100294950.1">
    <property type="nucleotide sequence ID" value="NZ_PGGC01000151.1"/>
</dbReference>
<organism evidence="2 3">
    <name type="scientific">Aeromonas cavernicola</name>
    <dbReference type="NCBI Taxonomy" id="1006623"/>
    <lineage>
        <taxon>Bacteria</taxon>
        <taxon>Pseudomonadati</taxon>
        <taxon>Pseudomonadota</taxon>
        <taxon>Gammaproteobacteria</taxon>
        <taxon>Aeromonadales</taxon>
        <taxon>Aeromonadaceae</taxon>
        <taxon>Aeromonas</taxon>
    </lineage>
</organism>
<protein>
    <recommendedName>
        <fullName evidence="4">TIGR04219 family outer membrane beta-barrel protein</fullName>
    </recommendedName>
</protein>
<evidence type="ECO:0000313" key="3">
    <source>
        <dbReference type="Proteomes" id="UP000235861"/>
    </source>
</evidence>
<evidence type="ECO:0000256" key="1">
    <source>
        <dbReference type="SAM" id="SignalP"/>
    </source>
</evidence>
<feature type="signal peptide" evidence="1">
    <location>
        <begin position="1"/>
        <end position="20"/>
    </location>
</feature>
<dbReference type="OrthoDB" id="6708408at2"/>
<evidence type="ECO:0008006" key="4">
    <source>
        <dbReference type="Google" id="ProtNLM"/>
    </source>
</evidence>
<dbReference type="AlphaFoldDB" id="A0A2H9U1J7"/>